<keyword evidence="3 10" id="KW-1134">Transmembrane beta strand</keyword>
<dbReference type="GO" id="GO:0015344">
    <property type="term" value="F:siderophore uptake transmembrane transporter activity"/>
    <property type="evidence" value="ECO:0007669"/>
    <property type="project" value="TreeGrafter"/>
</dbReference>
<dbReference type="GO" id="GO:0009279">
    <property type="term" value="C:cell outer membrane"/>
    <property type="evidence" value="ECO:0007669"/>
    <property type="project" value="UniProtKB-SubCell"/>
</dbReference>
<evidence type="ECO:0000256" key="4">
    <source>
        <dbReference type="ARBA" id="ARBA00022692"/>
    </source>
</evidence>
<dbReference type="InterPro" id="IPR036942">
    <property type="entry name" value="Beta-barrel_TonB_sf"/>
</dbReference>
<feature type="domain" description="TonB-dependent receptor plug" evidence="13">
    <location>
        <begin position="65"/>
        <end position="171"/>
    </location>
</feature>
<dbReference type="Gene3D" id="2.40.170.20">
    <property type="entry name" value="TonB-dependent receptor, beta-barrel domain"/>
    <property type="match status" value="1"/>
</dbReference>
<dbReference type="InterPro" id="IPR037066">
    <property type="entry name" value="Plug_dom_sf"/>
</dbReference>
<dbReference type="EMBL" id="QMFY01000001">
    <property type="protein sequence ID" value="RAW03254.1"/>
    <property type="molecule type" value="Genomic_DNA"/>
</dbReference>
<evidence type="ECO:0000256" key="8">
    <source>
        <dbReference type="ARBA" id="ARBA00023170"/>
    </source>
</evidence>
<evidence type="ECO:0000256" key="11">
    <source>
        <dbReference type="RuleBase" id="RU003357"/>
    </source>
</evidence>
<evidence type="ECO:0000256" key="6">
    <source>
        <dbReference type="ARBA" id="ARBA00023077"/>
    </source>
</evidence>
<evidence type="ECO:0000313" key="14">
    <source>
        <dbReference type="EMBL" id="RAW03254.1"/>
    </source>
</evidence>
<evidence type="ECO:0000256" key="9">
    <source>
        <dbReference type="ARBA" id="ARBA00023237"/>
    </source>
</evidence>
<accession>A0A364Y813</accession>
<dbReference type="InterPro" id="IPR012910">
    <property type="entry name" value="Plug_dom"/>
</dbReference>
<dbReference type="Gene3D" id="2.170.130.10">
    <property type="entry name" value="TonB-dependent receptor, plug domain"/>
    <property type="match status" value="1"/>
</dbReference>
<comment type="similarity">
    <text evidence="10 11">Belongs to the TonB-dependent receptor family.</text>
</comment>
<evidence type="ECO:0000259" key="12">
    <source>
        <dbReference type="Pfam" id="PF00593"/>
    </source>
</evidence>
<dbReference type="Proteomes" id="UP000251889">
    <property type="component" value="Unassembled WGS sequence"/>
</dbReference>
<dbReference type="AlphaFoldDB" id="A0A364Y813"/>
<sequence>MGDTAGLFLAVVKTSLMFLRKLLLLCALLPAIPAFCQDSVYAITDSTFVLEEAVIEGYSYNRNILEVPLAVGSLRSADLQRFNDISFLPAINTIPGARMEERSPGSYRLSLRGSAIRSPFGVRNVKLYWNGLPLTDPGGNTYINVLDFNSVDELEVVKGPGSSIYGAGTGGVLLLKSNAENRNKVEASVTTGSYGLLGYGLKGIAHNGKATVKLLHSHVESDGYREQTAMTRDVFQGLAEIHTDDDRSLSANFIYSDLSYQTPGALTLQQFNIDPTKARPAGGPNPGAIEQKAAIYNQTFYGGIHHRIERKKWSNETGIYGSFTNLKNPAIRNFERRSEQSFGARTNTTYQFKRGRLNFGGEYQHGFSPINVYDNAQGKTAALQSADEITTSTYFAFVQSEFFLPKDFFLTVGGSINKLRIDFVRLSTTPSEKGETDFDPVLSPRIALLKKINQGLSLYTSYSVGFSPPTTQEIYPSTGAFYTDLKPEKGRNIEVGMKGKFFAEKFEADITAYHFTLDNTIVIRRTDDNAEYFENAGNTLQRGLEAKLSWTEKFESSFLTSLKIWSAYTLSHYTFDNYMKDTFENNTKNSIDLSGNMLTGTPPHAVVCGLDVITSLGLYTHITFNYVDELPLDDENRNYANGYKLLGGRFGYKQLWKHFQLDVFGGVDNVLDATYSLGNDLNAIGGRYYNAAPGINFYTGVKTGWIF</sequence>
<comment type="subcellular location">
    <subcellularLocation>
        <location evidence="1 10">Cell outer membrane</location>
        <topology evidence="1 10">Multi-pass membrane protein</topology>
    </subcellularLocation>
</comment>
<dbReference type="Pfam" id="PF07715">
    <property type="entry name" value="Plug"/>
    <property type="match status" value="1"/>
</dbReference>
<keyword evidence="7 10" id="KW-0472">Membrane</keyword>
<name>A0A364Y813_9BACT</name>
<dbReference type="InterPro" id="IPR000531">
    <property type="entry name" value="Beta-barrel_TonB"/>
</dbReference>
<dbReference type="PANTHER" id="PTHR30069:SF29">
    <property type="entry name" value="HEMOGLOBIN AND HEMOGLOBIN-HAPTOGLOBIN-BINDING PROTEIN 1-RELATED"/>
    <property type="match status" value="1"/>
</dbReference>
<dbReference type="SUPFAM" id="SSF56935">
    <property type="entry name" value="Porins"/>
    <property type="match status" value="1"/>
</dbReference>
<feature type="domain" description="TonB-dependent receptor-like beta-barrel" evidence="12">
    <location>
        <begin position="244"/>
        <end position="670"/>
    </location>
</feature>
<evidence type="ECO:0000313" key="15">
    <source>
        <dbReference type="Proteomes" id="UP000251889"/>
    </source>
</evidence>
<protein>
    <submittedName>
        <fullName evidence="14">TonB-dependent receptor</fullName>
    </submittedName>
</protein>
<keyword evidence="15" id="KW-1185">Reference proteome</keyword>
<keyword evidence="6 11" id="KW-0798">TonB box</keyword>
<gene>
    <name evidence="14" type="ORF">DQQ10_03985</name>
</gene>
<comment type="caution">
    <text evidence="14">The sequence shown here is derived from an EMBL/GenBank/DDBJ whole genome shotgun (WGS) entry which is preliminary data.</text>
</comment>
<keyword evidence="4 10" id="KW-0812">Transmembrane</keyword>
<keyword evidence="8 14" id="KW-0675">Receptor</keyword>
<proteinExistence type="inferred from homology"/>
<evidence type="ECO:0000256" key="5">
    <source>
        <dbReference type="ARBA" id="ARBA00022729"/>
    </source>
</evidence>
<evidence type="ECO:0000259" key="13">
    <source>
        <dbReference type="Pfam" id="PF07715"/>
    </source>
</evidence>
<dbReference type="PROSITE" id="PS52016">
    <property type="entry name" value="TONB_DEPENDENT_REC_3"/>
    <property type="match status" value="1"/>
</dbReference>
<keyword evidence="5" id="KW-0732">Signal</keyword>
<dbReference type="OrthoDB" id="9782587at2"/>
<keyword evidence="9 10" id="KW-0998">Cell outer membrane</keyword>
<dbReference type="Pfam" id="PF00593">
    <property type="entry name" value="TonB_dep_Rec_b-barrel"/>
    <property type="match status" value="1"/>
</dbReference>
<evidence type="ECO:0000256" key="2">
    <source>
        <dbReference type="ARBA" id="ARBA00022448"/>
    </source>
</evidence>
<organism evidence="14 15">
    <name type="scientific">Pseudochryseolinea flava</name>
    <dbReference type="NCBI Taxonomy" id="2059302"/>
    <lineage>
        <taxon>Bacteria</taxon>
        <taxon>Pseudomonadati</taxon>
        <taxon>Bacteroidota</taxon>
        <taxon>Cytophagia</taxon>
        <taxon>Cytophagales</taxon>
        <taxon>Fulvivirgaceae</taxon>
        <taxon>Pseudochryseolinea</taxon>
    </lineage>
</organism>
<dbReference type="GO" id="GO:0044718">
    <property type="term" value="P:siderophore transmembrane transport"/>
    <property type="evidence" value="ECO:0007669"/>
    <property type="project" value="TreeGrafter"/>
</dbReference>
<dbReference type="InterPro" id="IPR039426">
    <property type="entry name" value="TonB-dep_rcpt-like"/>
</dbReference>
<reference evidence="14 15" key="1">
    <citation type="submission" date="2018-06" db="EMBL/GenBank/DDBJ databases">
        <title>Chryseolinea flavus sp. nov., a member of the phylum Bacteroidetes isolated from soil.</title>
        <authorList>
            <person name="Li Y."/>
            <person name="Wang J."/>
        </authorList>
    </citation>
    <scope>NUCLEOTIDE SEQUENCE [LARGE SCALE GENOMIC DNA]</scope>
    <source>
        <strain evidence="14 15">SDU1-6</strain>
    </source>
</reference>
<evidence type="ECO:0000256" key="1">
    <source>
        <dbReference type="ARBA" id="ARBA00004571"/>
    </source>
</evidence>
<dbReference type="PANTHER" id="PTHR30069">
    <property type="entry name" value="TONB-DEPENDENT OUTER MEMBRANE RECEPTOR"/>
    <property type="match status" value="1"/>
</dbReference>
<evidence type="ECO:0000256" key="7">
    <source>
        <dbReference type="ARBA" id="ARBA00023136"/>
    </source>
</evidence>
<keyword evidence="2 10" id="KW-0813">Transport</keyword>
<evidence type="ECO:0000256" key="3">
    <source>
        <dbReference type="ARBA" id="ARBA00022452"/>
    </source>
</evidence>
<evidence type="ECO:0000256" key="10">
    <source>
        <dbReference type="PROSITE-ProRule" id="PRU01360"/>
    </source>
</evidence>